<evidence type="ECO:0000313" key="9">
    <source>
        <dbReference type="EnsemblPlants" id="Pp3c10_22780V3.1"/>
    </source>
</evidence>
<dbReference type="KEGG" id="ppp:112287995"/>
<keyword evidence="10" id="KW-1185">Reference proteome</keyword>
<reference evidence="8 10" key="2">
    <citation type="journal article" date="2018" name="Plant J.">
        <title>The Physcomitrella patens chromosome-scale assembly reveals moss genome structure and evolution.</title>
        <authorList>
            <person name="Lang D."/>
            <person name="Ullrich K.K."/>
            <person name="Murat F."/>
            <person name="Fuchs J."/>
            <person name="Jenkins J."/>
            <person name="Haas F.B."/>
            <person name="Piednoel M."/>
            <person name="Gundlach H."/>
            <person name="Van Bel M."/>
            <person name="Meyberg R."/>
            <person name="Vives C."/>
            <person name="Morata J."/>
            <person name="Symeonidi A."/>
            <person name="Hiss M."/>
            <person name="Muchero W."/>
            <person name="Kamisugi Y."/>
            <person name="Saleh O."/>
            <person name="Blanc G."/>
            <person name="Decker E.L."/>
            <person name="van Gessel N."/>
            <person name="Grimwood J."/>
            <person name="Hayes R.D."/>
            <person name="Graham S.W."/>
            <person name="Gunter L.E."/>
            <person name="McDaniel S.F."/>
            <person name="Hoernstein S.N.W."/>
            <person name="Larsson A."/>
            <person name="Li F.W."/>
            <person name="Perroud P.F."/>
            <person name="Phillips J."/>
            <person name="Ranjan P."/>
            <person name="Rokshar D.S."/>
            <person name="Rothfels C.J."/>
            <person name="Schneider L."/>
            <person name="Shu S."/>
            <person name="Stevenson D.W."/>
            <person name="Thummler F."/>
            <person name="Tillich M."/>
            <person name="Villarreal Aguilar J.C."/>
            <person name="Widiez T."/>
            <person name="Wong G.K."/>
            <person name="Wymore A."/>
            <person name="Zhang Y."/>
            <person name="Zimmer A.D."/>
            <person name="Quatrano R.S."/>
            <person name="Mayer K.F.X."/>
            <person name="Goodstein D."/>
            <person name="Casacuberta J.M."/>
            <person name="Vandepoele K."/>
            <person name="Reski R."/>
            <person name="Cuming A.C."/>
            <person name="Tuskan G.A."/>
            <person name="Maumus F."/>
            <person name="Salse J."/>
            <person name="Schmutz J."/>
            <person name="Rensing S.A."/>
        </authorList>
    </citation>
    <scope>NUCLEOTIDE SEQUENCE [LARGE SCALE GENOMIC DNA]</scope>
    <source>
        <strain evidence="9 10">cv. Gransden 2004</strain>
    </source>
</reference>
<name>A0A2K1K043_PHYPA</name>
<organism evidence="8">
    <name type="scientific">Physcomitrium patens</name>
    <name type="common">Spreading-leaved earth moss</name>
    <name type="synonym">Physcomitrella patens</name>
    <dbReference type="NCBI Taxonomy" id="3218"/>
    <lineage>
        <taxon>Eukaryota</taxon>
        <taxon>Viridiplantae</taxon>
        <taxon>Streptophyta</taxon>
        <taxon>Embryophyta</taxon>
        <taxon>Bryophyta</taxon>
        <taxon>Bryophytina</taxon>
        <taxon>Bryopsida</taxon>
        <taxon>Funariidae</taxon>
        <taxon>Funariales</taxon>
        <taxon>Funariaceae</taxon>
        <taxon>Physcomitrium</taxon>
    </lineage>
</organism>
<evidence type="ECO:0000256" key="2">
    <source>
        <dbReference type="ARBA" id="ARBA00007965"/>
    </source>
</evidence>
<dbReference type="AlphaFoldDB" id="A0A2K1K043"/>
<dbReference type="PANTHER" id="PTHR10332:SF10">
    <property type="entry name" value="EQUILIBRATIVE NUCLEOSIDE TRANSPORTER 4"/>
    <property type="match status" value="1"/>
</dbReference>
<dbReference type="InterPro" id="IPR002259">
    <property type="entry name" value="Eqnu_transpt"/>
</dbReference>
<feature type="transmembrane region" description="Helical" evidence="7">
    <location>
        <begin position="381"/>
        <end position="403"/>
    </location>
</feature>
<keyword evidence="5 7" id="KW-1133">Transmembrane helix</keyword>
<evidence type="ECO:0000256" key="4">
    <source>
        <dbReference type="ARBA" id="ARBA00022692"/>
    </source>
</evidence>
<evidence type="ECO:0000256" key="6">
    <source>
        <dbReference type="ARBA" id="ARBA00023136"/>
    </source>
</evidence>
<evidence type="ECO:0000256" key="1">
    <source>
        <dbReference type="ARBA" id="ARBA00004141"/>
    </source>
</evidence>
<feature type="transmembrane region" description="Helical" evidence="7">
    <location>
        <begin position="351"/>
        <end position="369"/>
    </location>
</feature>
<reference evidence="8 10" key="1">
    <citation type="journal article" date="2008" name="Science">
        <title>The Physcomitrella genome reveals evolutionary insights into the conquest of land by plants.</title>
        <authorList>
            <person name="Rensing S."/>
            <person name="Lang D."/>
            <person name="Zimmer A."/>
            <person name="Terry A."/>
            <person name="Salamov A."/>
            <person name="Shapiro H."/>
            <person name="Nishiyama T."/>
            <person name="Perroud P.-F."/>
            <person name="Lindquist E."/>
            <person name="Kamisugi Y."/>
            <person name="Tanahashi T."/>
            <person name="Sakakibara K."/>
            <person name="Fujita T."/>
            <person name="Oishi K."/>
            <person name="Shin-I T."/>
            <person name="Kuroki Y."/>
            <person name="Toyoda A."/>
            <person name="Suzuki Y."/>
            <person name="Hashimoto A."/>
            <person name="Yamaguchi K."/>
            <person name="Sugano A."/>
            <person name="Kohara Y."/>
            <person name="Fujiyama A."/>
            <person name="Anterola A."/>
            <person name="Aoki S."/>
            <person name="Ashton N."/>
            <person name="Barbazuk W.B."/>
            <person name="Barker E."/>
            <person name="Bennetzen J."/>
            <person name="Bezanilla M."/>
            <person name="Blankenship R."/>
            <person name="Cho S.H."/>
            <person name="Dutcher S."/>
            <person name="Estelle M."/>
            <person name="Fawcett J.A."/>
            <person name="Gundlach H."/>
            <person name="Hanada K."/>
            <person name="Heyl A."/>
            <person name="Hicks K.A."/>
            <person name="Hugh J."/>
            <person name="Lohr M."/>
            <person name="Mayer K."/>
            <person name="Melkozernov A."/>
            <person name="Murata T."/>
            <person name="Nelson D."/>
            <person name="Pils B."/>
            <person name="Prigge M."/>
            <person name="Reiss B."/>
            <person name="Renner T."/>
            <person name="Rombauts S."/>
            <person name="Rushton P."/>
            <person name="Sanderfoot A."/>
            <person name="Schween G."/>
            <person name="Shiu S.-H."/>
            <person name="Stueber K."/>
            <person name="Theodoulou F.L."/>
            <person name="Tu H."/>
            <person name="Van de Peer Y."/>
            <person name="Verrier P.J."/>
            <person name="Waters E."/>
            <person name="Wood A."/>
            <person name="Yang L."/>
            <person name="Cove D."/>
            <person name="Cuming A."/>
            <person name="Hasebe M."/>
            <person name="Lucas S."/>
            <person name="Mishler D.B."/>
            <person name="Reski R."/>
            <person name="Grigoriev I."/>
            <person name="Quatrano R.S."/>
            <person name="Boore J.L."/>
        </authorList>
    </citation>
    <scope>NUCLEOTIDE SEQUENCE [LARGE SCALE GENOMIC DNA]</scope>
    <source>
        <strain evidence="9 10">cv. Gransden 2004</strain>
    </source>
</reference>
<gene>
    <name evidence="9" type="primary">LOC112287995</name>
    <name evidence="8" type="ORF">PHYPA_014265</name>
</gene>
<sequence length="439" mass="48816">MGWSRSEGDADRELRQPLTEETQVKDDYNLAYITFFLLGVGFLLPWNTFISAVDYFEVFYPSSHMDRVFSLVYMIPCFIFLLILTFYCQKFSARLRINLGLITFLFIFVFVPAMDEWWITGNRGTKVTYALTVGAVAVLGLSDALVQGSLIGLAGELPGRYMQAVIAGTAASGVLASILRVITKATLPQTVRGLKLSADLYFIVTALLLLICLLSFNMVNKLPVMLYHYRMKLRALESTLSTSEPQDVSELGLKTDTTEISPTTTTDSELDKVTKPVSFVHVWSQIKWLATSVAVVYVVTMSIFPGYITEDVHSAFLGDWYPVLLIVAYNISDLAGKTLTSVCMVENQNLMIWGCFGRLVFFPLFYTVLHGPAIFREEAIVFLLTAMLGLSNGYMTSLVMIVAPKNVPVLESETAGIIMTLFLVSGLTIGSLLGWVWII</sequence>
<dbReference type="Gramene" id="Pp3c10_22780V3.2">
    <property type="protein sequence ID" value="Pp3c10_22780V3.2"/>
    <property type="gene ID" value="Pp3c10_22780"/>
</dbReference>
<dbReference type="GO" id="GO:0005886">
    <property type="term" value="C:plasma membrane"/>
    <property type="evidence" value="ECO:0000318"/>
    <property type="project" value="GO_Central"/>
</dbReference>
<feature type="transmembrane region" description="Helical" evidence="7">
    <location>
        <begin position="161"/>
        <end position="179"/>
    </location>
</feature>
<feature type="transmembrane region" description="Helical" evidence="7">
    <location>
        <begin position="30"/>
        <end position="56"/>
    </location>
</feature>
<reference evidence="9" key="3">
    <citation type="submission" date="2020-12" db="UniProtKB">
        <authorList>
            <consortium name="EnsemblPlants"/>
        </authorList>
    </citation>
    <scope>IDENTIFICATION</scope>
</reference>
<proteinExistence type="inferred from homology"/>
<feature type="transmembrane region" description="Helical" evidence="7">
    <location>
        <begin position="131"/>
        <end position="155"/>
    </location>
</feature>
<evidence type="ECO:0000313" key="8">
    <source>
        <dbReference type="EMBL" id="PNR47145.1"/>
    </source>
</evidence>
<dbReference type="Proteomes" id="UP000006727">
    <property type="component" value="Chromosome 10"/>
</dbReference>
<comment type="subcellular location">
    <subcellularLocation>
        <location evidence="1">Membrane</location>
        <topology evidence="1">Multi-pass membrane protein</topology>
    </subcellularLocation>
</comment>
<feature type="transmembrane region" description="Helical" evidence="7">
    <location>
        <begin position="99"/>
        <end position="119"/>
    </location>
</feature>
<dbReference type="EnsemblPlants" id="Pp3c10_22780V3.1">
    <property type="protein sequence ID" value="Pp3c10_22780V3.1"/>
    <property type="gene ID" value="Pp3c10_22780"/>
</dbReference>
<dbReference type="OrthoDB" id="1856718at2759"/>
<evidence type="ECO:0000256" key="5">
    <source>
        <dbReference type="ARBA" id="ARBA00022989"/>
    </source>
</evidence>
<feature type="transmembrane region" description="Helical" evidence="7">
    <location>
        <begin position="200"/>
        <end position="219"/>
    </location>
</feature>
<dbReference type="SUPFAM" id="SSF103473">
    <property type="entry name" value="MFS general substrate transporter"/>
    <property type="match status" value="1"/>
</dbReference>
<feature type="transmembrane region" description="Helical" evidence="7">
    <location>
        <begin position="288"/>
        <end position="308"/>
    </location>
</feature>
<evidence type="ECO:0000313" key="10">
    <source>
        <dbReference type="Proteomes" id="UP000006727"/>
    </source>
</evidence>
<protein>
    <submittedName>
        <fullName evidence="8 9">Uncharacterized protein</fullName>
    </submittedName>
</protein>
<evidence type="ECO:0000256" key="7">
    <source>
        <dbReference type="SAM" id="Phobius"/>
    </source>
</evidence>
<keyword evidence="3" id="KW-0813">Transport</keyword>
<dbReference type="OMA" id="KYKFRNT"/>
<dbReference type="EnsemblPlants" id="Pp3c10_22780V3.2">
    <property type="protein sequence ID" value="Pp3c10_22780V3.2"/>
    <property type="gene ID" value="Pp3c10_22780"/>
</dbReference>
<dbReference type="Pfam" id="PF01733">
    <property type="entry name" value="Nucleoside_tran"/>
    <property type="match status" value="1"/>
</dbReference>
<dbReference type="EMBL" id="ABEU02000010">
    <property type="protein sequence ID" value="PNR47145.1"/>
    <property type="molecule type" value="Genomic_DNA"/>
</dbReference>
<dbReference type="InterPro" id="IPR036259">
    <property type="entry name" value="MFS_trans_sf"/>
</dbReference>
<dbReference type="STRING" id="3218.A0A2K1K043"/>
<keyword evidence="6 7" id="KW-0472">Membrane</keyword>
<dbReference type="PRINTS" id="PR01130">
    <property type="entry name" value="DERENTRNSPRT"/>
</dbReference>
<evidence type="ECO:0000256" key="3">
    <source>
        <dbReference type="ARBA" id="ARBA00022448"/>
    </source>
</evidence>
<keyword evidence="4 7" id="KW-0812">Transmembrane</keyword>
<feature type="transmembrane region" description="Helical" evidence="7">
    <location>
        <begin position="415"/>
        <end position="438"/>
    </location>
</feature>
<comment type="similarity">
    <text evidence="2">Belongs to the SLC29A/ENT transporter (TC 2.A.57) family.</text>
</comment>
<dbReference type="PaxDb" id="3218-PP1S32_217V6.1"/>
<dbReference type="GeneID" id="112287995"/>
<accession>A0A2K1K043</accession>
<dbReference type="GO" id="GO:0005337">
    <property type="term" value="F:nucleoside transmembrane transporter activity"/>
    <property type="evidence" value="ECO:0000318"/>
    <property type="project" value="GO_Central"/>
</dbReference>
<dbReference type="FunCoup" id="A0A2K1K043">
    <property type="interactions" value="1654"/>
</dbReference>
<dbReference type="RefSeq" id="XP_024387482.1">
    <property type="nucleotide sequence ID" value="XM_024531714.2"/>
</dbReference>
<feature type="transmembrane region" description="Helical" evidence="7">
    <location>
        <begin position="68"/>
        <end position="87"/>
    </location>
</feature>
<dbReference type="PANTHER" id="PTHR10332">
    <property type="entry name" value="EQUILIBRATIVE NUCLEOSIDE TRANSPORTER"/>
    <property type="match status" value="1"/>
</dbReference>
<dbReference type="PIRSF" id="PIRSF016379">
    <property type="entry name" value="ENT"/>
    <property type="match status" value="1"/>
</dbReference>
<dbReference type="Gramene" id="Pp3c10_22780V3.1">
    <property type="protein sequence ID" value="Pp3c10_22780V3.1"/>
    <property type="gene ID" value="Pp3c10_22780"/>
</dbReference>